<evidence type="ECO:0000259" key="5">
    <source>
        <dbReference type="Pfam" id="PF01154"/>
    </source>
</evidence>
<comment type="similarity">
    <text evidence="1">Belongs to the thiolase-like superfamily. HMG-CoA synthase family.</text>
</comment>
<keyword evidence="8" id="KW-1185">Reference proteome</keyword>
<comment type="caution">
    <text evidence="7">The sequence shown here is derived from an EMBL/GenBank/DDBJ whole genome shotgun (WGS) entry which is preliminary data.</text>
</comment>
<dbReference type="GO" id="GO:0004421">
    <property type="term" value="F:hydroxymethylglutaryl-CoA synthase activity"/>
    <property type="evidence" value="ECO:0007669"/>
    <property type="project" value="UniProtKB-EC"/>
</dbReference>
<dbReference type="InterPro" id="IPR016039">
    <property type="entry name" value="Thiolase-like"/>
</dbReference>
<feature type="binding site" evidence="4">
    <location>
        <position position="275"/>
    </location>
    <ligand>
        <name>(3S)-3-hydroxy-3-methylglutaryl-CoA</name>
        <dbReference type="ChEBI" id="CHEBI:43074"/>
    </ligand>
</feature>
<dbReference type="RefSeq" id="WP_268751853.1">
    <property type="nucleotide sequence ID" value="NZ_JAPRFQ010000001.1"/>
</dbReference>
<evidence type="ECO:0000256" key="2">
    <source>
        <dbReference type="ARBA" id="ARBA00022679"/>
    </source>
</evidence>
<keyword evidence="7" id="KW-0012">Acyltransferase</keyword>
<evidence type="ECO:0000256" key="3">
    <source>
        <dbReference type="PIRSR" id="PIRSR611554-1"/>
    </source>
</evidence>
<organism evidence="7 8">
    <name type="scientific">Aerococcus kribbianus</name>
    <dbReference type="NCBI Taxonomy" id="2999064"/>
    <lineage>
        <taxon>Bacteria</taxon>
        <taxon>Bacillati</taxon>
        <taxon>Bacillota</taxon>
        <taxon>Bacilli</taxon>
        <taxon>Lactobacillales</taxon>
        <taxon>Aerococcaceae</taxon>
        <taxon>Aerococcus</taxon>
    </lineage>
</organism>
<evidence type="ECO:0000256" key="4">
    <source>
        <dbReference type="PIRSR" id="PIRSR611554-2"/>
    </source>
</evidence>
<accession>A0A9X3FMZ8</accession>
<dbReference type="InterPro" id="IPR013528">
    <property type="entry name" value="HMG_CoA_synth_N"/>
</dbReference>
<feature type="active site" description="Proton donor/acceptor" evidence="3">
    <location>
        <position position="79"/>
    </location>
</feature>
<feature type="active site" description="Proton donor/acceptor" evidence="3">
    <location>
        <position position="233"/>
    </location>
</feature>
<dbReference type="PANTHER" id="PTHR43323">
    <property type="entry name" value="3-HYDROXY-3-METHYLGLUTARYL COENZYME A SYNTHASE"/>
    <property type="match status" value="1"/>
</dbReference>
<dbReference type="SUPFAM" id="SSF53901">
    <property type="entry name" value="Thiolase-like"/>
    <property type="match status" value="2"/>
</dbReference>
<feature type="binding site" evidence="4">
    <location>
        <position position="143"/>
    </location>
    <ligand>
        <name>(3S)-3-hydroxy-3-methylglutaryl-CoA</name>
        <dbReference type="ChEBI" id="CHEBI:43074"/>
    </ligand>
</feature>
<feature type="domain" description="Hydroxymethylglutaryl-coenzyme A synthase C-terminal" evidence="6">
    <location>
        <begin position="260"/>
        <end position="356"/>
    </location>
</feature>
<evidence type="ECO:0000313" key="8">
    <source>
        <dbReference type="Proteomes" id="UP001146670"/>
    </source>
</evidence>
<feature type="binding site" evidence="4">
    <location>
        <position position="242"/>
    </location>
    <ligand>
        <name>(3S)-3-hydroxy-3-methylglutaryl-CoA</name>
        <dbReference type="ChEBI" id="CHEBI:43074"/>
    </ligand>
</feature>
<dbReference type="EC" id="2.3.3.10" evidence="7"/>
<name>A0A9X3FMZ8_9LACT</name>
<dbReference type="Pfam" id="PF08540">
    <property type="entry name" value="HMG_CoA_synt_C"/>
    <property type="match status" value="2"/>
</dbReference>
<dbReference type="CDD" id="cd00827">
    <property type="entry name" value="init_cond_enzymes"/>
    <property type="match status" value="1"/>
</dbReference>
<proteinExistence type="inferred from homology"/>
<dbReference type="InterPro" id="IPR011554">
    <property type="entry name" value="HMG_CoA_synthase_prok"/>
</dbReference>
<dbReference type="Proteomes" id="UP001146670">
    <property type="component" value="Unassembled WGS sequence"/>
</dbReference>
<feature type="domain" description="Hydroxymethylglutaryl-coenzyme A synthase N-terminal" evidence="5">
    <location>
        <begin position="2"/>
        <end position="165"/>
    </location>
</feature>
<dbReference type="InterPro" id="IPR013746">
    <property type="entry name" value="HMG_CoA_synt_C_dom"/>
</dbReference>
<evidence type="ECO:0000259" key="6">
    <source>
        <dbReference type="Pfam" id="PF08540"/>
    </source>
</evidence>
<dbReference type="AlphaFoldDB" id="A0A9X3FMZ8"/>
<evidence type="ECO:0000313" key="7">
    <source>
        <dbReference type="EMBL" id="MCZ0725537.1"/>
    </source>
</evidence>
<dbReference type="PANTHER" id="PTHR43323:SF2">
    <property type="entry name" value="HYDROXYMETHYLGLUTARYL-COA SYNTHASE"/>
    <property type="match status" value="1"/>
</dbReference>
<dbReference type="NCBIfam" id="TIGR01835">
    <property type="entry name" value="HMG-CoA-S_prok"/>
    <property type="match status" value="1"/>
</dbReference>
<keyword evidence="2 7" id="KW-0808">Transferase</keyword>
<feature type="domain" description="Hydroxymethylglutaryl-coenzyme A synthase C-terminal" evidence="6">
    <location>
        <begin position="180"/>
        <end position="249"/>
    </location>
</feature>
<gene>
    <name evidence="7" type="ORF">OW157_03010</name>
</gene>
<dbReference type="Pfam" id="PF01154">
    <property type="entry name" value="HMG_CoA_synt_N"/>
    <property type="match status" value="1"/>
</dbReference>
<dbReference type="Gene3D" id="3.40.47.10">
    <property type="match status" value="2"/>
</dbReference>
<protein>
    <submittedName>
        <fullName evidence="7">Hydroxymethylglutaryl-CoA synthase</fullName>
        <ecNumber evidence="7">2.3.3.10</ecNumber>
    </submittedName>
</protein>
<dbReference type="GO" id="GO:0006084">
    <property type="term" value="P:acetyl-CoA metabolic process"/>
    <property type="evidence" value="ECO:0007669"/>
    <property type="project" value="InterPro"/>
</dbReference>
<dbReference type="EMBL" id="JAPRFR010000001">
    <property type="protein sequence ID" value="MCZ0725537.1"/>
    <property type="molecule type" value="Genomic_DNA"/>
</dbReference>
<reference evidence="7" key="1">
    <citation type="submission" date="2022-12" db="EMBL/GenBank/DDBJ databases">
        <title>Description and comparative metabolic analysis of Aerococcus sp. nov., isolated from the feces of a pig.</title>
        <authorList>
            <person name="Chang Y.-H."/>
        </authorList>
    </citation>
    <scope>NUCLEOTIDE SEQUENCE</scope>
    <source>
        <strain evidence="7">YH-aer222</strain>
    </source>
</reference>
<evidence type="ECO:0000256" key="1">
    <source>
        <dbReference type="ARBA" id="ARBA00007061"/>
    </source>
</evidence>
<feature type="active site" description="Acyl-thioester intermediate" evidence="3">
    <location>
        <position position="111"/>
    </location>
</feature>
<sequence length="391" mass="43310">MEIGIDKIGFYTPSYYVDMAELAEARGVEPGKFLQGLGQSKMAVPPISQDPVTMACNAAQDILTDEDKMAIDYVIVGTESGIDQSKAAAIYVHDLLDINPYARCIEMKEACYGATAGLQSAVNHVARHPESKALVIASDIARYGLESSGESTQGAGAVALLITTNPRIAQINDDAVYYTGDIMDFWRPNYSDTAKVDGHYSTVKYLDYLDKVWQAFKEKNQLALEDLQAVCFHLPYTKMGLKALRQLLPEATDDQAESLQAHFENSRYYNRYVGNIYTGSLYLSLLSLLDQDSQLQAGDRIGLYSYGSGAVAEFYSLTLMPGYQDHLAKADHEAMLANRNRLSVADYETMFSQTLNVDGSKQELAAEADVAFQLVGLDQHKRLYSRRQDNN</sequence>